<name>A0A7W5ZUM8_9SPHN</name>
<accession>A0A7W5ZUM8</accession>
<feature type="transmembrane region" description="Helical" evidence="1">
    <location>
        <begin position="141"/>
        <end position="164"/>
    </location>
</feature>
<keyword evidence="1" id="KW-1133">Transmembrane helix</keyword>
<dbReference type="PANTHER" id="PTHR40031:SF1">
    <property type="entry name" value="MEMBRANE-BOUND METAL-DEPENDENT HYDROLASE"/>
    <property type="match status" value="1"/>
</dbReference>
<dbReference type="InterPro" id="IPR053170">
    <property type="entry name" value="Transcription_regulator"/>
</dbReference>
<dbReference type="Proteomes" id="UP000562395">
    <property type="component" value="Unassembled WGS sequence"/>
</dbReference>
<gene>
    <name evidence="2" type="ORF">GGQ88_001552</name>
</gene>
<dbReference type="EMBL" id="JACICY010000003">
    <property type="protein sequence ID" value="MBB3860286.1"/>
    <property type="molecule type" value="Genomic_DNA"/>
</dbReference>
<organism evidence="2 3">
    <name type="scientific">Novosphingobium hassiacum</name>
    <dbReference type="NCBI Taxonomy" id="173676"/>
    <lineage>
        <taxon>Bacteria</taxon>
        <taxon>Pseudomonadati</taxon>
        <taxon>Pseudomonadota</taxon>
        <taxon>Alphaproteobacteria</taxon>
        <taxon>Sphingomonadales</taxon>
        <taxon>Sphingomonadaceae</taxon>
        <taxon>Novosphingobium</taxon>
    </lineage>
</organism>
<evidence type="ECO:0000313" key="2">
    <source>
        <dbReference type="EMBL" id="MBB3860286.1"/>
    </source>
</evidence>
<dbReference type="InterPro" id="IPR007404">
    <property type="entry name" value="YdjM-like"/>
</dbReference>
<feature type="transmembrane region" description="Helical" evidence="1">
    <location>
        <begin position="31"/>
        <end position="51"/>
    </location>
</feature>
<keyword evidence="1" id="KW-0812">Transmembrane</keyword>
<reference evidence="2 3" key="1">
    <citation type="submission" date="2020-08" db="EMBL/GenBank/DDBJ databases">
        <title>Genomic Encyclopedia of Type Strains, Phase IV (KMG-IV): sequencing the most valuable type-strain genomes for metagenomic binning, comparative biology and taxonomic classification.</title>
        <authorList>
            <person name="Goeker M."/>
        </authorList>
    </citation>
    <scope>NUCLEOTIDE SEQUENCE [LARGE SCALE GENOMIC DNA]</scope>
    <source>
        <strain evidence="2 3">DSM 14552</strain>
    </source>
</reference>
<feature type="transmembrane region" description="Helical" evidence="1">
    <location>
        <begin position="109"/>
        <end position="129"/>
    </location>
</feature>
<sequence length="287" mass="31631">MAACILAANLPDIDVFFGWAPWAPLAMHRGFTHGLVGGVLLLPPVLALLLWALDRWQGQRGRIVADAPPMHVGWLLTLAYLGAITHPLLDLQNVYAVQLMSPLSERWFHSDGLFIISPWLLAMLGVGIWRSRRRRSGTAAIVALAACVVFIISNVGISALAWAAPSNDAPYAAPDRIFASPEAIAFWRRDVFWRQDEAITRGRFDPLVSLTRLVRYGHATPDNMNDPLVQRARNDNANVRDFLAWAQMPMARVVRKGCEATVTIGDARYSDPAVAGSFTTEAHLTVC</sequence>
<proteinExistence type="predicted"/>
<dbReference type="Pfam" id="PF04307">
    <property type="entry name" value="YdjM"/>
    <property type="match status" value="1"/>
</dbReference>
<dbReference type="AlphaFoldDB" id="A0A7W5ZUM8"/>
<keyword evidence="1" id="KW-0472">Membrane</keyword>
<protein>
    <submittedName>
        <fullName evidence="2">Inner membrane protein</fullName>
    </submittedName>
</protein>
<feature type="transmembrane region" description="Helical" evidence="1">
    <location>
        <begin position="72"/>
        <end position="89"/>
    </location>
</feature>
<comment type="caution">
    <text evidence="2">The sequence shown here is derived from an EMBL/GenBank/DDBJ whole genome shotgun (WGS) entry which is preliminary data.</text>
</comment>
<evidence type="ECO:0000256" key="1">
    <source>
        <dbReference type="SAM" id="Phobius"/>
    </source>
</evidence>
<keyword evidence="3" id="KW-1185">Reference proteome</keyword>
<evidence type="ECO:0000313" key="3">
    <source>
        <dbReference type="Proteomes" id="UP000562395"/>
    </source>
</evidence>
<dbReference type="PANTHER" id="PTHR40031">
    <property type="entry name" value="HYPOTHETICAL MEMBRANE SPANNING PROTEIN"/>
    <property type="match status" value="1"/>
</dbReference>